<feature type="compositionally biased region" description="Polar residues" evidence="11">
    <location>
        <begin position="34"/>
        <end position="45"/>
    </location>
</feature>
<dbReference type="Proteomes" id="UP001526446">
    <property type="component" value="Unassembled WGS sequence"/>
</dbReference>
<evidence type="ECO:0000256" key="7">
    <source>
        <dbReference type="ARBA" id="ARBA00023136"/>
    </source>
</evidence>
<comment type="subcellular location">
    <subcellularLocation>
        <location evidence="1 10">Cell outer membrane</location>
        <topology evidence="1 10">Multi-pass membrane protein</topology>
    </subcellularLocation>
</comment>
<protein>
    <submittedName>
        <fullName evidence="14">TonB-dependent receptor</fullName>
    </submittedName>
</protein>
<evidence type="ECO:0000313" key="15">
    <source>
        <dbReference type="Proteomes" id="UP001526446"/>
    </source>
</evidence>
<evidence type="ECO:0000256" key="12">
    <source>
        <dbReference type="SAM" id="SignalP"/>
    </source>
</evidence>
<dbReference type="InterPro" id="IPR039426">
    <property type="entry name" value="TonB-dep_rcpt-like"/>
</dbReference>
<evidence type="ECO:0000256" key="8">
    <source>
        <dbReference type="ARBA" id="ARBA00023170"/>
    </source>
</evidence>
<keyword evidence="9 10" id="KW-0998">Cell outer membrane</keyword>
<dbReference type="EMBL" id="JAPIUX010000016">
    <property type="protein sequence ID" value="MCX2561866.1"/>
    <property type="molecule type" value="Genomic_DNA"/>
</dbReference>
<keyword evidence="5 12" id="KW-0732">Signal</keyword>
<evidence type="ECO:0000256" key="2">
    <source>
        <dbReference type="ARBA" id="ARBA00022448"/>
    </source>
</evidence>
<evidence type="ECO:0000313" key="14">
    <source>
        <dbReference type="EMBL" id="MCX2561866.1"/>
    </source>
</evidence>
<evidence type="ECO:0000256" key="9">
    <source>
        <dbReference type="ARBA" id="ARBA00023237"/>
    </source>
</evidence>
<dbReference type="Gene3D" id="2.40.170.20">
    <property type="entry name" value="TonB-dependent receptor, beta-barrel domain"/>
    <property type="match status" value="1"/>
</dbReference>
<keyword evidence="8 14" id="KW-0675">Receptor</keyword>
<name>A0ABT3Q9B4_9PROT</name>
<dbReference type="InterPro" id="IPR036942">
    <property type="entry name" value="Beta-barrel_TonB_sf"/>
</dbReference>
<evidence type="ECO:0000256" key="1">
    <source>
        <dbReference type="ARBA" id="ARBA00004571"/>
    </source>
</evidence>
<reference evidence="14 15" key="1">
    <citation type="submission" date="2022-11" db="EMBL/GenBank/DDBJ databases">
        <title>Genome sequencing of Acetobacter type strain.</title>
        <authorList>
            <person name="Heo J."/>
            <person name="Lee D."/>
            <person name="Han B.-H."/>
            <person name="Hong S.-B."/>
            <person name="Kwon S.-W."/>
        </authorList>
    </citation>
    <scope>NUCLEOTIDE SEQUENCE [LARGE SCALE GENOMIC DNA]</scope>
    <source>
        <strain evidence="14 15">KACC 21251</strain>
    </source>
</reference>
<evidence type="ECO:0000259" key="13">
    <source>
        <dbReference type="Pfam" id="PF00593"/>
    </source>
</evidence>
<keyword evidence="6" id="KW-0798">TonB box</keyword>
<dbReference type="RefSeq" id="WP_242007332.1">
    <property type="nucleotide sequence ID" value="NZ_JAPIUX010000016.1"/>
</dbReference>
<feature type="signal peptide" evidence="12">
    <location>
        <begin position="1"/>
        <end position="18"/>
    </location>
</feature>
<dbReference type="Pfam" id="PF00593">
    <property type="entry name" value="TonB_dep_Rec_b-barrel"/>
    <property type="match status" value="1"/>
</dbReference>
<organism evidence="14 15">
    <name type="scientific">Acetobacter farinalis</name>
    <dbReference type="NCBI Taxonomy" id="1260984"/>
    <lineage>
        <taxon>Bacteria</taxon>
        <taxon>Pseudomonadati</taxon>
        <taxon>Pseudomonadota</taxon>
        <taxon>Alphaproteobacteria</taxon>
        <taxon>Acetobacterales</taxon>
        <taxon>Acetobacteraceae</taxon>
        <taxon>Acetobacter</taxon>
    </lineage>
</organism>
<evidence type="ECO:0000256" key="6">
    <source>
        <dbReference type="ARBA" id="ARBA00023077"/>
    </source>
</evidence>
<keyword evidence="3 10" id="KW-1134">Transmembrane beta strand</keyword>
<dbReference type="SUPFAM" id="SSF56935">
    <property type="entry name" value="Porins"/>
    <property type="match status" value="1"/>
</dbReference>
<evidence type="ECO:0000256" key="5">
    <source>
        <dbReference type="ARBA" id="ARBA00022729"/>
    </source>
</evidence>
<dbReference type="PANTHER" id="PTHR30069">
    <property type="entry name" value="TONB-DEPENDENT OUTER MEMBRANE RECEPTOR"/>
    <property type="match status" value="1"/>
</dbReference>
<gene>
    <name evidence="14" type="ORF">OQ252_10725</name>
</gene>
<accession>A0ABT3Q9B4</accession>
<evidence type="ECO:0000256" key="10">
    <source>
        <dbReference type="PROSITE-ProRule" id="PRU01360"/>
    </source>
</evidence>
<feature type="chain" id="PRO_5046154061" evidence="12">
    <location>
        <begin position="19"/>
        <end position="797"/>
    </location>
</feature>
<keyword evidence="7 10" id="KW-0472">Membrane</keyword>
<keyword evidence="15" id="KW-1185">Reference proteome</keyword>
<keyword evidence="2 10" id="KW-0813">Transport</keyword>
<dbReference type="PANTHER" id="PTHR30069:SF29">
    <property type="entry name" value="HEMOGLOBIN AND HEMOGLOBIN-HAPTOGLOBIN-BINDING PROTEIN 1-RELATED"/>
    <property type="match status" value="1"/>
</dbReference>
<comment type="caution">
    <text evidence="14">The sequence shown here is derived from an EMBL/GenBank/DDBJ whole genome shotgun (WGS) entry which is preliminary data.</text>
</comment>
<sequence>MLVSRLSFLLACSTVCTTAGFLFCLENAQAHTQPVGTSHSVQSVGRTGKESKAAHAARVSSRTLRQGGIRTGRDIHKEHDVSKGPSEGKGAGHETVSIQPSLAEEPERVTVTAHLDRARSELQPSTGATVYKFDRKALETIPGGDNVPLNQVLLQAPGVAQDSYGQIHVRGDHNEVQFRLDGVQLPEGLNVFGQALMTRFADSMSLTTGALPSEFGFLQAAVVDITTKNGTTNAGGVASVYGGARDYFFPSLQYGGHKGKWDYFATADFVHDRVGIENTTRSFNAMHDLSNQYHFLGHLRYTADENTRISLIAGVSNAEYQLPNNPGQQKQFSEPSYTGSDLAQKLDGSVDSASLNERQKQITDFAVLALQKEIGTFSLQSSVFTRYSSLRYSPDPLGDLVYNGIAQRAARSIFSTGTQHDVTWHAAKDHTVRFGFQLFVERTVSKTDSTVFGVNGVDDEGNPTFDSAPMKVYDGSGKTGTIYGLYAQDEWTPLRNLTVNYGLRFDGVSEYTSQKQVSPRLNLVWKPWKGAALHAGYSRYFTPPPFEVVSSSALYKFANTSAAAAVMQNSTVRAERDHYFDAGIQQQILPGWRVSFDAYYKLANNLIDEGQFGAPIVLSGFNYRKGQVNGYEVSTSYDRGPLSLYGNFSWSRAIGKDITSAQFNFGQDDLNYISHRWIHLDHDQRWTASAGAAYSFFHRSWHPLRVSATMVYGSGLRADSDIPNGAVVPQYATFNLAAVQTFKNLFGHSFLGNTQLRLDVTNLFDRAYLLRDGSGIGVGAPQYGLRRTILTGLSQSF</sequence>
<evidence type="ECO:0000256" key="4">
    <source>
        <dbReference type="ARBA" id="ARBA00022692"/>
    </source>
</evidence>
<evidence type="ECO:0000256" key="3">
    <source>
        <dbReference type="ARBA" id="ARBA00022452"/>
    </source>
</evidence>
<comment type="similarity">
    <text evidence="10">Belongs to the TonB-dependent receptor family.</text>
</comment>
<feature type="region of interest" description="Disordered" evidence="11">
    <location>
        <begin position="34"/>
        <end position="97"/>
    </location>
</feature>
<keyword evidence="4 10" id="KW-0812">Transmembrane</keyword>
<evidence type="ECO:0000256" key="11">
    <source>
        <dbReference type="SAM" id="MobiDB-lite"/>
    </source>
</evidence>
<dbReference type="InterPro" id="IPR000531">
    <property type="entry name" value="Beta-barrel_TonB"/>
</dbReference>
<feature type="domain" description="TonB-dependent receptor-like beta-barrel" evidence="13">
    <location>
        <begin position="327"/>
        <end position="763"/>
    </location>
</feature>
<dbReference type="PROSITE" id="PS52016">
    <property type="entry name" value="TONB_DEPENDENT_REC_3"/>
    <property type="match status" value="1"/>
</dbReference>
<feature type="compositionally biased region" description="Basic and acidic residues" evidence="11">
    <location>
        <begin position="71"/>
        <end position="82"/>
    </location>
</feature>
<proteinExistence type="inferred from homology"/>